<dbReference type="Proteomes" id="UP000232883">
    <property type="component" value="Chromosome"/>
</dbReference>
<evidence type="ECO:0000313" key="6">
    <source>
        <dbReference type="Proteomes" id="UP000232883"/>
    </source>
</evidence>
<dbReference type="Pfam" id="PF00717">
    <property type="entry name" value="Peptidase_S24"/>
    <property type="match status" value="1"/>
</dbReference>
<evidence type="ECO:0000313" key="5">
    <source>
        <dbReference type="EMBL" id="AUD00983.1"/>
    </source>
</evidence>
<sequence length="231" mass="26453">MSLAHLIKQGRKNRGWTQQQLADASGVKREIIAKVETGKSGFGADNQKAIADVFGISPVMLEFVKSDSQIITKDKQSSEVAKNVKPLVYFSQLPEKDADLYIPYYDVEITAGRIELYFDDVDEIPEGYIYAPQYRDCIACNVKGDSMYDRIFPGSRLYVYHLPNKKYIDFGQIYLVVLDGYRLLKYVHPHPSDETKIVLSSYNKHYSDWSVDRVDILNLFLVKGYENQNAI</sequence>
<dbReference type="InterPro" id="IPR010982">
    <property type="entry name" value="Lambda_DNA-bd_dom_sf"/>
</dbReference>
<dbReference type="KEGG" id="spir:CWM47_03600"/>
<proteinExistence type="predicted"/>
<evidence type="ECO:0000256" key="3">
    <source>
        <dbReference type="ARBA" id="ARBA00023163"/>
    </source>
</evidence>
<dbReference type="InterPro" id="IPR015927">
    <property type="entry name" value="Peptidase_S24_S26A/B/C"/>
</dbReference>
<organism evidence="5 6">
    <name type="scientific">Spirosoma pollinicola</name>
    <dbReference type="NCBI Taxonomy" id="2057025"/>
    <lineage>
        <taxon>Bacteria</taxon>
        <taxon>Pseudomonadati</taxon>
        <taxon>Bacteroidota</taxon>
        <taxon>Cytophagia</taxon>
        <taxon>Cytophagales</taxon>
        <taxon>Cytophagaceae</taxon>
        <taxon>Spirosoma</taxon>
    </lineage>
</organism>
<keyword evidence="1" id="KW-0805">Transcription regulation</keyword>
<dbReference type="PANTHER" id="PTHR40661:SF1">
    <property type="entry name" value="HTH CRO_C1-TYPE DOMAIN-CONTAINING PROTEIN"/>
    <property type="match status" value="1"/>
</dbReference>
<accession>A0A2K8YTN4</accession>
<keyword evidence="3" id="KW-0804">Transcription</keyword>
<dbReference type="GO" id="GO:0003677">
    <property type="term" value="F:DNA binding"/>
    <property type="evidence" value="ECO:0007669"/>
    <property type="project" value="UniProtKB-KW"/>
</dbReference>
<evidence type="ECO:0000256" key="2">
    <source>
        <dbReference type="ARBA" id="ARBA00023125"/>
    </source>
</evidence>
<dbReference type="EMBL" id="CP025096">
    <property type="protein sequence ID" value="AUD00983.1"/>
    <property type="molecule type" value="Genomic_DNA"/>
</dbReference>
<evidence type="ECO:0000259" key="4">
    <source>
        <dbReference type="PROSITE" id="PS50943"/>
    </source>
</evidence>
<dbReference type="SMART" id="SM00530">
    <property type="entry name" value="HTH_XRE"/>
    <property type="match status" value="1"/>
</dbReference>
<evidence type="ECO:0000256" key="1">
    <source>
        <dbReference type="ARBA" id="ARBA00023015"/>
    </source>
</evidence>
<dbReference type="InterPro" id="IPR001387">
    <property type="entry name" value="Cro/C1-type_HTH"/>
</dbReference>
<dbReference type="Gene3D" id="2.10.109.10">
    <property type="entry name" value="Umud Fragment, subunit A"/>
    <property type="match status" value="1"/>
</dbReference>
<dbReference type="PROSITE" id="PS50943">
    <property type="entry name" value="HTH_CROC1"/>
    <property type="match status" value="1"/>
</dbReference>
<dbReference type="OrthoDB" id="963746at2"/>
<protein>
    <recommendedName>
        <fullName evidence="4">HTH cro/C1-type domain-containing protein</fullName>
    </recommendedName>
</protein>
<dbReference type="RefSeq" id="WP_100986406.1">
    <property type="nucleotide sequence ID" value="NZ_CP025096.1"/>
</dbReference>
<dbReference type="SUPFAM" id="SSF47413">
    <property type="entry name" value="lambda repressor-like DNA-binding domains"/>
    <property type="match status" value="1"/>
</dbReference>
<dbReference type="InterPro" id="IPR039418">
    <property type="entry name" value="LexA-like"/>
</dbReference>
<dbReference type="SUPFAM" id="SSF51306">
    <property type="entry name" value="LexA/Signal peptidase"/>
    <property type="match status" value="1"/>
</dbReference>
<feature type="domain" description="HTH cro/C1-type" evidence="4">
    <location>
        <begin position="7"/>
        <end position="61"/>
    </location>
</feature>
<keyword evidence="2" id="KW-0238">DNA-binding</keyword>
<dbReference type="PANTHER" id="PTHR40661">
    <property type="match status" value="1"/>
</dbReference>
<dbReference type="AlphaFoldDB" id="A0A2K8YTN4"/>
<keyword evidence="6" id="KW-1185">Reference proteome</keyword>
<dbReference type="CDD" id="cd06529">
    <property type="entry name" value="S24_LexA-like"/>
    <property type="match status" value="1"/>
</dbReference>
<dbReference type="CDD" id="cd00093">
    <property type="entry name" value="HTH_XRE"/>
    <property type="match status" value="1"/>
</dbReference>
<dbReference type="Gene3D" id="1.10.260.40">
    <property type="entry name" value="lambda repressor-like DNA-binding domains"/>
    <property type="match status" value="1"/>
</dbReference>
<gene>
    <name evidence="5" type="ORF">CWM47_03600</name>
</gene>
<dbReference type="InterPro" id="IPR036286">
    <property type="entry name" value="LexA/Signal_pep-like_sf"/>
</dbReference>
<dbReference type="Pfam" id="PF01381">
    <property type="entry name" value="HTH_3"/>
    <property type="match status" value="1"/>
</dbReference>
<reference evidence="5 6" key="1">
    <citation type="submission" date="2017-11" db="EMBL/GenBank/DDBJ databases">
        <title>Taxonomic description and genome sequences of Spirosoma HA7 sp. nov., isolated from pollen microhabitat of Corylus avellana.</title>
        <authorList>
            <person name="Ambika Manirajan B."/>
            <person name="Suarez C."/>
            <person name="Ratering S."/>
            <person name="Geissler-Plaum R."/>
            <person name="Cardinale M."/>
            <person name="Sylvia S."/>
        </authorList>
    </citation>
    <scope>NUCLEOTIDE SEQUENCE [LARGE SCALE GENOMIC DNA]</scope>
    <source>
        <strain evidence="5 6">HA7</strain>
    </source>
</reference>
<name>A0A2K8YTN4_9BACT</name>